<evidence type="ECO:0000259" key="2">
    <source>
        <dbReference type="Pfam" id="PF14343"/>
    </source>
</evidence>
<evidence type="ECO:0000313" key="3">
    <source>
        <dbReference type="EMBL" id="SNY06108.1"/>
    </source>
</evidence>
<organism evidence="3 4">
    <name type="scientific">Orenia metallireducens</name>
    <dbReference type="NCBI Taxonomy" id="1413210"/>
    <lineage>
        <taxon>Bacteria</taxon>
        <taxon>Bacillati</taxon>
        <taxon>Bacillota</taxon>
        <taxon>Clostridia</taxon>
        <taxon>Halanaerobiales</taxon>
        <taxon>Halobacteroidaceae</taxon>
        <taxon>Orenia</taxon>
    </lineage>
</organism>
<accession>A0A285F499</accession>
<dbReference type="AlphaFoldDB" id="A0A285F499"/>
<sequence length="160" mass="17817">MKLKLVLLLLAMLVIAGCNQDILQGGELLYKNPEELEGQWQQNKYPKDAEFILITEDNLLNLQEELRGIKGLSFKDQLGIYVSLGEQATGGYGIKIKQIRKQDDKLAVVVKAVSPAATDIVTQVITHPYDIVKIPLSEVKGIKKVIFVSEEGKKIIEKSL</sequence>
<dbReference type="InterPro" id="IPR025748">
    <property type="entry name" value="PrcB_C_dom"/>
</dbReference>
<protein>
    <submittedName>
        <fullName evidence="3">PrcB C-terminal</fullName>
    </submittedName>
</protein>
<dbReference type="EMBL" id="OBDZ01000001">
    <property type="protein sequence ID" value="SNY06108.1"/>
    <property type="molecule type" value="Genomic_DNA"/>
</dbReference>
<reference evidence="4" key="1">
    <citation type="submission" date="2017-09" db="EMBL/GenBank/DDBJ databases">
        <authorList>
            <person name="Varghese N."/>
            <person name="Submissions S."/>
        </authorList>
    </citation>
    <scope>NUCLEOTIDE SEQUENCE [LARGE SCALE GENOMIC DNA]</scope>
    <source>
        <strain evidence="4">MSL47</strain>
    </source>
</reference>
<gene>
    <name evidence="3" type="ORF">SAMN06265827_101217</name>
</gene>
<evidence type="ECO:0000256" key="1">
    <source>
        <dbReference type="SAM" id="SignalP"/>
    </source>
</evidence>
<keyword evidence="1" id="KW-0732">Signal</keyword>
<proteinExistence type="predicted"/>
<evidence type="ECO:0000313" key="4">
    <source>
        <dbReference type="Proteomes" id="UP000219573"/>
    </source>
</evidence>
<dbReference type="RefSeq" id="WP_097016254.1">
    <property type="nucleotide sequence ID" value="NZ_OBDZ01000001.1"/>
</dbReference>
<dbReference type="OrthoDB" id="422698at2"/>
<keyword evidence="4" id="KW-1185">Reference proteome</keyword>
<feature type="signal peptide" evidence="1">
    <location>
        <begin position="1"/>
        <end position="20"/>
    </location>
</feature>
<feature type="domain" description="PrcB C-terminal" evidence="2">
    <location>
        <begin position="80"/>
        <end position="135"/>
    </location>
</feature>
<dbReference type="PROSITE" id="PS51257">
    <property type="entry name" value="PROKAR_LIPOPROTEIN"/>
    <property type="match status" value="1"/>
</dbReference>
<name>A0A285F499_9FIRM</name>
<feature type="chain" id="PRO_5039340634" evidence="1">
    <location>
        <begin position="21"/>
        <end position="160"/>
    </location>
</feature>
<dbReference type="STRING" id="1413210.U472_10655"/>
<dbReference type="Pfam" id="PF14343">
    <property type="entry name" value="PrcB_C"/>
    <property type="match status" value="1"/>
</dbReference>
<dbReference type="Proteomes" id="UP000219573">
    <property type="component" value="Unassembled WGS sequence"/>
</dbReference>